<evidence type="ECO:0000256" key="3">
    <source>
        <dbReference type="ARBA" id="ARBA00022723"/>
    </source>
</evidence>
<proteinExistence type="predicted"/>
<keyword evidence="4" id="KW-0378">Hydrolase</keyword>
<dbReference type="GO" id="GO:0005737">
    <property type="term" value="C:cytoplasm"/>
    <property type="evidence" value="ECO:0007669"/>
    <property type="project" value="InterPro"/>
</dbReference>
<dbReference type="GeneID" id="78230563"/>
<accession>E7GFV8</accession>
<dbReference type="STRING" id="100884.GCA_000269565_02756"/>
<evidence type="ECO:0000313" key="6">
    <source>
        <dbReference type="EMBL" id="EFW03004.1"/>
    </source>
</evidence>
<dbReference type="GO" id="GO:0004427">
    <property type="term" value="F:inorganic diphosphate phosphatase activity"/>
    <property type="evidence" value="ECO:0007669"/>
    <property type="project" value="UniProtKB-EC"/>
</dbReference>
<name>E7GFV8_9FIRM</name>
<protein>
    <recommendedName>
        <fullName evidence="2">inorganic diphosphatase</fullName>
        <ecNumber evidence="2">3.6.1.1</ecNumber>
    </recommendedName>
</protein>
<organism evidence="6 7">
    <name type="scientific">Coprobacillus cateniformis</name>
    <dbReference type="NCBI Taxonomy" id="100884"/>
    <lineage>
        <taxon>Bacteria</taxon>
        <taxon>Bacillati</taxon>
        <taxon>Bacillota</taxon>
        <taxon>Erysipelotrichia</taxon>
        <taxon>Erysipelotrichales</taxon>
        <taxon>Coprobacillaceae</taxon>
        <taxon>Coprobacillus</taxon>
    </lineage>
</organism>
<evidence type="ECO:0000256" key="5">
    <source>
        <dbReference type="ARBA" id="ARBA00022842"/>
    </source>
</evidence>
<dbReference type="Proteomes" id="UP000003157">
    <property type="component" value="Unassembled WGS sequence"/>
</dbReference>
<sequence length="112" mass="12987">MSVKVIVDRKMGTYHPEHPDLYYPINYGYIPDVMGGDGEEQDAYILGVEKPIDKFEGEVIAVIHRINDVEDKWVVASSYKYTDEEIESAIAFQEQYFEHKLIRKVGETDEKI</sequence>
<evidence type="ECO:0000256" key="2">
    <source>
        <dbReference type="ARBA" id="ARBA00012146"/>
    </source>
</evidence>
<comment type="caution">
    <text evidence="6">The sequence shown here is derived from an EMBL/GenBank/DDBJ whole genome shotgun (WGS) entry which is preliminary data.</text>
</comment>
<comment type="cofactor">
    <cofactor evidence="1">
        <name>Mg(2+)</name>
        <dbReference type="ChEBI" id="CHEBI:18420"/>
    </cofactor>
</comment>
<dbReference type="InterPro" id="IPR036649">
    <property type="entry name" value="Pyrophosphatase_sf"/>
</dbReference>
<dbReference type="eggNOG" id="COG0221">
    <property type="taxonomic scope" value="Bacteria"/>
</dbReference>
<reference evidence="6 7" key="1">
    <citation type="submission" date="2010-12" db="EMBL/GenBank/DDBJ databases">
        <title>The Genome Sequence of Coprobacillus sp. strain 29_1.</title>
        <authorList>
            <consortium name="The Broad Institute Genome Sequencing Platform"/>
            <person name="Earl A."/>
            <person name="Ward D."/>
            <person name="Feldgarden M."/>
            <person name="Gevers D."/>
            <person name="Daigneault M."/>
            <person name="Sibley C.D."/>
            <person name="White A."/>
            <person name="Strauss J."/>
            <person name="Allen-Vercoe E."/>
            <person name="Young S.K."/>
            <person name="Zeng Q."/>
            <person name="Gargeya S."/>
            <person name="Fitzgerald M."/>
            <person name="Haas B."/>
            <person name="Abouelleil A."/>
            <person name="Alvarado L."/>
            <person name="Arachchi H.M."/>
            <person name="Berlin A."/>
            <person name="Brown A."/>
            <person name="Chapman S.B."/>
            <person name="Chen Z."/>
            <person name="Dunbar C."/>
            <person name="Freedman E."/>
            <person name="Gearin G."/>
            <person name="Gellesch M."/>
            <person name="Goldberg J."/>
            <person name="Griggs A."/>
            <person name="Gujja S."/>
            <person name="Heilman E."/>
            <person name="Heiman D."/>
            <person name="Howarth C."/>
            <person name="Larson L."/>
            <person name="Lui A."/>
            <person name="MacDonald P.J.P."/>
            <person name="Mehta T."/>
            <person name="Montmayeur A."/>
            <person name="Murphy C."/>
            <person name="Neiman D."/>
            <person name="Pearson M."/>
            <person name="Priest M."/>
            <person name="Roberts A."/>
            <person name="Saif S."/>
            <person name="Shea T."/>
            <person name="Shenoy N."/>
            <person name="Sisk P."/>
            <person name="Stolte C."/>
            <person name="Sykes S."/>
            <person name="White J."/>
            <person name="Yandava C."/>
            <person name="Nusbaum C."/>
            <person name="Birren B."/>
        </authorList>
    </citation>
    <scope>NUCLEOTIDE SEQUENCE [LARGE SCALE GENOMIC DNA]</scope>
    <source>
        <strain evidence="6 7">29_1</strain>
    </source>
</reference>
<dbReference type="InterPro" id="IPR008162">
    <property type="entry name" value="Pyrophosphatase"/>
</dbReference>
<dbReference type="OrthoDB" id="9798247at2"/>
<dbReference type="GO" id="GO:0000287">
    <property type="term" value="F:magnesium ion binding"/>
    <property type="evidence" value="ECO:0007669"/>
    <property type="project" value="InterPro"/>
</dbReference>
<dbReference type="GO" id="GO:0006796">
    <property type="term" value="P:phosphate-containing compound metabolic process"/>
    <property type="evidence" value="ECO:0007669"/>
    <property type="project" value="InterPro"/>
</dbReference>
<dbReference type="RefSeq" id="WP_008790733.1">
    <property type="nucleotide sequence ID" value="NZ_AKCB01000001.1"/>
</dbReference>
<dbReference type="AlphaFoldDB" id="E7GFV8"/>
<evidence type="ECO:0000313" key="7">
    <source>
        <dbReference type="Proteomes" id="UP000003157"/>
    </source>
</evidence>
<evidence type="ECO:0000256" key="1">
    <source>
        <dbReference type="ARBA" id="ARBA00001946"/>
    </source>
</evidence>
<keyword evidence="5" id="KW-0460">Magnesium</keyword>
<dbReference type="Gene3D" id="3.90.80.10">
    <property type="entry name" value="Inorganic pyrophosphatase"/>
    <property type="match status" value="1"/>
</dbReference>
<gene>
    <name evidence="6" type="ORF">HMPREF9488_03651</name>
</gene>
<dbReference type="HOGENOM" id="CLU_160633_0_0_9"/>
<dbReference type="Pfam" id="PF00719">
    <property type="entry name" value="Pyrophosphatase"/>
    <property type="match status" value="1"/>
</dbReference>
<dbReference type="EC" id="3.6.1.1" evidence="2"/>
<dbReference type="EMBL" id="ADKX01000052">
    <property type="protein sequence ID" value="EFW03004.1"/>
    <property type="molecule type" value="Genomic_DNA"/>
</dbReference>
<keyword evidence="3" id="KW-0479">Metal-binding</keyword>
<dbReference type="SUPFAM" id="SSF50324">
    <property type="entry name" value="Inorganic pyrophosphatase"/>
    <property type="match status" value="1"/>
</dbReference>
<evidence type="ECO:0000256" key="4">
    <source>
        <dbReference type="ARBA" id="ARBA00022801"/>
    </source>
</evidence>
<keyword evidence="7" id="KW-1185">Reference proteome</keyword>